<comment type="caution">
    <text evidence="1">The sequence shown here is derived from an EMBL/GenBank/DDBJ whole genome shotgun (WGS) entry which is preliminary data.</text>
</comment>
<dbReference type="Proteomes" id="UP000318478">
    <property type="component" value="Unassembled WGS sequence"/>
</dbReference>
<evidence type="ECO:0000313" key="2">
    <source>
        <dbReference type="Proteomes" id="UP000318478"/>
    </source>
</evidence>
<protein>
    <submittedName>
        <fullName evidence="1">Uncharacterized protein</fullName>
    </submittedName>
</protein>
<dbReference type="AlphaFoldDB" id="A0A5C5ZE37"/>
<gene>
    <name evidence="1" type="ORF">Pla123a_01440</name>
</gene>
<name>A0A5C5ZE37_9BACT</name>
<evidence type="ECO:0000313" key="1">
    <source>
        <dbReference type="EMBL" id="TWT85337.1"/>
    </source>
</evidence>
<keyword evidence="2" id="KW-1185">Reference proteome</keyword>
<accession>A0A5C5ZE37</accession>
<reference evidence="1 2" key="1">
    <citation type="submission" date="2019-02" db="EMBL/GenBank/DDBJ databases">
        <title>Deep-cultivation of Planctomycetes and their phenomic and genomic characterization uncovers novel biology.</title>
        <authorList>
            <person name="Wiegand S."/>
            <person name="Jogler M."/>
            <person name="Boedeker C."/>
            <person name="Pinto D."/>
            <person name="Vollmers J."/>
            <person name="Rivas-Marin E."/>
            <person name="Kohn T."/>
            <person name="Peeters S.H."/>
            <person name="Heuer A."/>
            <person name="Rast P."/>
            <person name="Oberbeckmann S."/>
            <person name="Bunk B."/>
            <person name="Jeske O."/>
            <person name="Meyerdierks A."/>
            <person name="Storesund J.E."/>
            <person name="Kallscheuer N."/>
            <person name="Luecker S."/>
            <person name="Lage O.M."/>
            <person name="Pohl T."/>
            <person name="Merkel B.J."/>
            <person name="Hornburger P."/>
            <person name="Mueller R.-W."/>
            <person name="Bruemmer F."/>
            <person name="Labrenz M."/>
            <person name="Spormann A.M."/>
            <person name="Op Den Camp H."/>
            <person name="Overmann J."/>
            <person name="Amann R."/>
            <person name="Jetten M.S.M."/>
            <person name="Mascher T."/>
            <person name="Medema M.H."/>
            <person name="Devos D.P."/>
            <person name="Kaster A.-K."/>
            <person name="Ovreas L."/>
            <person name="Rohde M."/>
            <person name="Galperin M.Y."/>
            <person name="Jogler C."/>
        </authorList>
    </citation>
    <scope>NUCLEOTIDE SEQUENCE [LARGE SCALE GENOMIC DNA]</scope>
    <source>
        <strain evidence="1 2">Pla123a</strain>
    </source>
</reference>
<proteinExistence type="predicted"/>
<dbReference type="RefSeq" id="WP_146583606.1">
    <property type="nucleotide sequence ID" value="NZ_SJPO01000001.1"/>
</dbReference>
<sequence>MTANWKLFYQQNESGEVQFAELLTRDEESLLRKGGVFTHGTRSTVASFEAASDRLINEGYLLQREWTFDRNARNYSLFADEIKAVIEDAPGFSSSNALAIITDSSCMTVGFALRRFDEIDSANDGKLWIVDEWGDWSEDWRLDPAYRWLLAYGDHDALATQANREFSEGIRKTFQGLLASYRDTKDILLIYVGGDDVGHRWSAELMDQKLASRMLGWVLGA</sequence>
<organism evidence="1 2">
    <name type="scientific">Posidoniimonas polymericola</name>
    <dbReference type="NCBI Taxonomy" id="2528002"/>
    <lineage>
        <taxon>Bacteria</taxon>
        <taxon>Pseudomonadati</taxon>
        <taxon>Planctomycetota</taxon>
        <taxon>Planctomycetia</taxon>
        <taxon>Pirellulales</taxon>
        <taxon>Lacipirellulaceae</taxon>
        <taxon>Posidoniimonas</taxon>
    </lineage>
</organism>
<dbReference type="EMBL" id="SJPO01000001">
    <property type="protein sequence ID" value="TWT85337.1"/>
    <property type="molecule type" value="Genomic_DNA"/>
</dbReference>